<protein>
    <recommendedName>
        <fullName evidence="4">DUF3829 domain-containing protein</fullName>
    </recommendedName>
</protein>
<keyword evidence="1" id="KW-0732">Signal</keyword>
<reference evidence="2 3" key="1">
    <citation type="submission" date="2019-04" db="EMBL/GenBank/DDBJ databases">
        <title>Draft genome sequence of Youngimonas vesicularis.</title>
        <authorList>
            <person name="Hameed A."/>
        </authorList>
    </citation>
    <scope>NUCLEOTIDE SEQUENCE [LARGE SCALE GENOMIC DNA]</scope>
    <source>
        <strain evidence="2 3">CC-AMW-E</strain>
    </source>
</reference>
<name>A0A4S3MDP4_9RHOB</name>
<dbReference type="AlphaFoldDB" id="A0A4S3MDP4"/>
<evidence type="ECO:0008006" key="4">
    <source>
        <dbReference type="Google" id="ProtNLM"/>
    </source>
</evidence>
<accession>A0A4S3MDP4</accession>
<sequence length="234" mass="24537">MKRAFLPLILGLSLAAPAIAGPLADFDAAYRGMYARYRAALFQTNAGSPETATQAMKGFAAAWGQFAASYGATPPAHLAEDTGWPATVQDVTAALSAAQAEVLAGQLPEAHETLEHVRDVLSDMHARNGIESYSDRMNAYHAQMEGVLTFDLSQPDALALLREKAAVLAYLSGDLLASPPPEAAGNAEYDTLSAEFAASVAALMDAARSGDMATVKSALAGLKKPYAKLFVKFG</sequence>
<dbReference type="EMBL" id="SSMD01000001">
    <property type="protein sequence ID" value="THD76376.1"/>
    <property type="molecule type" value="Genomic_DNA"/>
</dbReference>
<evidence type="ECO:0000313" key="3">
    <source>
        <dbReference type="Proteomes" id="UP000306113"/>
    </source>
</evidence>
<evidence type="ECO:0000256" key="1">
    <source>
        <dbReference type="SAM" id="SignalP"/>
    </source>
</evidence>
<keyword evidence="3" id="KW-1185">Reference proteome</keyword>
<comment type="caution">
    <text evidence="2">The sequence shown here is derived from an EMBL/GenBank/DDBJ whole genome shotgun (WGS) entry which is preliminary data.</text>
</comment>
<dbReference type="RefSeq" id="WP_136337320.1">
    <property type="nucleotide sequence ID" value="NZ_SSMD01000001.1"/>
</dbReference>
<organism evidence="2 3">
    <name type="scientific">Thalassobius vesicularis</name>
    <dbReference type="NCBI Taxonomy" id="1294297"/>
    <lineage>
        <taxon>Bacteria</taxon>
        <taxon>Pseudomonadati</taxon>
        <taxon>Pseudomonadota</taxon>
        <taxon>Alphaproteobacteria</taxon>
        <taxon>Rhodobacterales</taxon>
        <taxon>Roseobacteraceae</taxon>
        <taxon>Thalassovita</taxon>
    </lineage>
</organism>
<evidence type="ECO:0000313" key="2">
    <source>
        <dbReference type="EMBL" id="THD76376.1"/>
    </source>
</evidence>
<gene>
    <name evidence="2" type="ORF">E7681_00615</name>
</gene>
<proteinExistence type="predicted"/>
<dbReference type="OrthoDB" id="8399759at2"/>
<feature type="chain" id="PRO_5020684960" description="DUF3829 domain-containing protein" evidence="1">
    <location>
        <begin position="21"/>
        <end position="234"/>
    </location>
</feature>
<feature type="signal peptide" evidence="1">
    <location>
        <begin position="1"/>
        <end position="20"/>
    </location>
</feature>
<dbReference type="Proteomes" id="UP000306113">
    <property type="component" value="Unassembled WGS sequence"/>
</dbReference>